<dbReference type="InterPro" id="IPR029063">
    <property type="entry name" value="SAM-dependent_MTases_sf"/>
</dbReference>
<dbReference type="EMBL" id="CP046147">
    <property type="protein sequence ID" value="WFG40304.1"/>
    <property type="molecule type" value="Genomic_DNA"/>
</dbReference>
<reference evidence="5 6" key="1">
    <citation type="submission" date="2019-11" db="EMBL/GenBank/DDBJ databases">
        <authorList>
            <person name="Cho J.-C."/>
        </authorList>
    </citation>
    <scope>NUCLEOTIDE SEQUENCE [LARGE SCALE GENOMIC DNA]</scope>
    <source>
        <strain evidence="5 6">JH1073</strain>
    </source>
</reference>
<dbReference type="GO" id="GO:0008168">
    <property type="term" value="F:methyltransferase activity"/>
    <property type="evidence" value="ECO:0007669"/>
    <property type="project" value="InterPro"/>
</dbReference>
<dbReference type="AlphaFoldDB" id="A0AAJ5ZHT3"/>
<evidence type="ECO:0000256" key="1">
    <source>
        <dbReference type="ARBA" id="ARBA00022884"/>
    </source>
</evidence>
<dbReference type="SUPFAM" id="SSF55174">
    <property type="entry name" value="Alpha-L RNA-binding motif"/>
    <property type="match status" value="1"/>
</dbReference>
<dbReference type="GO" id="GO:0003723">
    <property type="term" value="F:RNA binding"/>
    <property type="evidence" value="ECO:0007669"/>
    <property type="project" value="UniProtKB-KW"/>
</dbReference>
<reference evidence="6" key="2">
    <citation type="submission" date="2023-06" db="EMBL/GenBank/DDBJ databases">
        <title>Pangenomics reveal diversification of enzyme families and niche specialization in globally abundant SAR202 bacteria.</title>
        <authorList>
            <person name="Saw J.H.W."/>
        </authorList>
    </citation>
    <scope>NUCLEOTIDE SEQUENCE [LARGE SCALE GENOMIC DNA]</scope>
    <source>
        <strain evidence="6">JH1073</strain>
    </source>
</reference>
<dbReference type="NCBIfam" id="TIGR00478">
    <property type="entry name" value="tly"/>
    <property type="match status" value="1"/>
</dbReference>
<evidence type="ECO:0000256" key="2">
    <source>
        <dbReference type="ARBA" id="ARBA00029460"/>
    </source>
</evidence>
<dbReference type="PIRSF" id="PIRSF005578">
    <property type="entry name" value="TlyA"/>
    <property type="match status" value="1"/>
</dbReference>
<dbReference type="Gene3D" id="3.40.50.150">
    <property type="entry name" value="Vaccinia Virus protein VP39"/>
    <property type="match status" value="1"/>
</dbReference>
<dbReference type="PANTHER" id="PTHR32319:SF0">
    <property type="entry name" value="BACTERIAL HEMOLYSIN-LIKE PROTEIN"/>
    <property type="match status" value="1"/>
</dbReference>
<organism evidence="5 6">
    <name type="scientific">Candidatus Lucifugimonas marina</name>
    <dbReference type="NCBI Taxonomy" id="3038979"/>
    <lineage>
        <taxon>Bacteria</taxon>
        <taxon>Bacillati</taxon>
        <taxon>Chloroflexota</taxon>
        <taxon>Dehalococcoidia</taxon>
        <taxon>SAR202 cluster</taxon>
        <taxon>Candidatus Lucifugimonadales</taxon>
        <taxon>Candidatus Lucifugimonadaceae</taxon>
        <taxon>Candidatus Lucifugimonas</taxon>
    </lineage>
</organism>
<dbReference type="GO" id="GO:0032259">
    <property type="term" value="P:methylation"/>
    <property type="evidence" value="ECO:0007669"/>
    <property type="project" value="InterPro"/>
</dbReference>
<dbReference type="Proteomes" id="UP001219901">
    <property type="component" value="Chromosome"/>
</dbReference>
<dbReference type="PROSITE" id="PS50889">
    <property type="entry name" value="S4"/>
    <property type="match status" value="1"/>
</dbReference>
<dbReference type="PANTHER" id="PTHR32319">
    <property type="entry name" value="BACTERIAL HEMOLYSIN-LIKE PROTEIN"/>
    <property type="match status" value="1"/>
</dbReference>
<keyword evidence="1 3" id="KW-0694">RNA-binding</keyword>
<dbReference type="InterPro" id="IPR004538">
    <property type="entry name" value="Hemolysin_A/TlyA"/>
</dbReference>
<dbReference type="Pfam" id="PF01728">
    <property type="entry name" value="FtsJ"/>
    <property type="match status" value="1"/>
</dbReference>
<evidence type="ECO:0000313" key="6">
    <source>
        <dbReference type="Proteomes" id="UP001219901"/>
    </source>
</evidence>
<evidence type="ECO:0000313" key="5">
    <source>
        <dbReference type="EMBL" id="WFG40304.1"/>
    </source>
</evidence>
<comment type="similarity">
    <text evidence="2">Belongs to the TlyA family.</text>
</comment>
<dbReference type="InterPro" id="IPR036986">
    <property type="entry name" value="S4_RNA-bd_sf"/>
</dbReference>
<feature type="domain" description="Ribosomal RNA methyltransferase FtsJ" evidence="4">
    <location>
        <begin position="63"/>
        <end position="242"/>
    </location>
</feature>
<sequence>MQSNSKIRLDQLLVDRNLAPDINEAAALVMAGKVSLPQERQSPTPGMQVRHDIEIDVAAEKRFVSRGGEKLANALEVFNVDTKGIICLDVGASTGGFTDCLLQEGAERVYAVDTGRGQLHQKLLTDERVINMERTNLVDGIGLPEKVDLVVADVSFTSLTNVLPTAFDQLKPGGQAIVLLKPQFEAKKLEVPRGGVITDPNVHAVVIGRFVKWAVESKIRIRNLVSSGILGSKGNKEFLLHLEVPSADNAQITH</sequence>
<name>A0AAJ5ZHT3_9CHLR</name>
<dbReference type="InterPro" id="IPR002877">
    <property type="entry name" value="RNA_MeTrfase_FtsJ_dom"/>
</dbReference>
<dbReference type="Gene3D" id="3.10.290.10">
    <property type="entry name" value="RNA-binding S4 domain"/>
    <property type="match status" value="1"/>
</dbReference>
<dbReference type="InterPro" id="IPR047048">
    <property type="entry name" value="TlyA"/>
</dbReference>
<dbReference type="SUPFAM" id="SSF53335">
    <property type="entry name" value="S-adenosyl-L-methionine-dependent methyltransferases"/>
    <property type="match status" value="1"/>
</dbReference>
<accession>A0AAJ5ZHT3</accession>
<protein>
    <submittedName>
        <fullName evidence="5">TlyA family rRNA (Cytidine-2'-O)-methyltransferase</fullName>
    </submittedName>
</protein>
<proteinExistence type="inferred from homology"/>
<gene>
    <name evidence="5" type="ORF">GKO48_12020</name>
</gene>
<evidence type="ECO:0000259" key="4">
    <source>
        <dbReference type="Pfam" id="PF01728"/>
    </source>
</evidence>
<evidence type="ECO:0000256" key="3">
    <source>
        <dbReference type="PROSITE-ProRule" id="PRU00182"/>
    </source>
</evidence>
<dbReference type="CDD" id="cd02440">
    <property type="entry name" value="AdoMet_MTases"/>
    <property type="match status" value="1"/>
</dbReference>
<keyword evidence="6" id="KW-1185">Reference proteome</keyword>
<dbReference type="CDD" id="cd00165">
    <property type="entry name" value="S4"/>
    <property type="match status" value="1"/>
</dbReference>
<dbReference type="RefSeq" id="WP_342853267.1">
    <property type="nucleotide sequence ID" value="NZ_CP046147.1"/>
</dbReference>